<dbReference type="InterPro" id="IPR000362">
    <property type="entry name" value="Fumarate_lyase_fam"/>
</dbReference>
<organism evidence="4 5">
    <name type="scientific">Discostella pseudostelligera</name>
    <dbReference type="NCBI Taxonomy" id="259834"/>
    <lineage>
        <taxon>Eukaryota</taxon>
        <taxon>Sar</taxon>
        <taxon>Stramenopiles</taxon>
        <taxon>Ochrophyta</taxon>
        <taxon>Bacillariophyta</taxon>
        <taxon>Coscinodiscophyceae</taxon>
        <taxon>Thalassiosirophycidae</taxon>
        <taxon>Stephanodiscales</taxon>
        <taxon>Stephanodiscaceae</taxon>
        <taxon>Discostella</taxon>
    </lineage>
</organism>
<evidence type="ECO:0000313" key="5">
    <source>
        <dbReference type="Proteomes" id="UP001530293"/>
    </source>
</evidence>
<keyword evidence="2" id="KW-0658">Purine biosynthesis</keyword>
<dbReference type="PANTHER" id="PTHR43172:SF1">
    <property type="entry name" value="ADENYLOSUCCINATE LYASE"/>
    <property type="match status" value="1"/>
</dbReference>
<dbReference type="NCBIfam" id="TIGR00928">
    <property type="entry name" value="purB"/>
    <property type="match status" value="1"/>
</dbReference>
<dbReference type="InterPro" id="IPR004769">
    <property type="entry name" value="Pur_lyase"/>
</dbReference>
<dbReference type="Pfam" id="PF00206">
    <property type="entry name" value="Lyase_1"/>
    <property type="match status" value="1"/>
</dbReference>
<evidence type="ECO:0000313" key="4">
    <source>
        <dbReference type="EMBL" id="KAL3756995.1"/>
    </source>
</evidence>
<reference evidence="4 5" key="1">
    <citation type="submission" date="2024-10" db="EMBL/GenBank/DDBJ databases">
        <title>Updated reference genomes for cyclostephanoid diatoms.</title>
        <authorList>
            <person name="Roberts W.R."/>
            <person name="Alverson A.J."/>
        </authorList>
    </citation>
    <scope>NUCLEOTIDE SEQUENCE [LARGE SCALE GENOMIC DNA]</scope>
    <source>
        <strain evidence="4 5">AJA232-27</strain>
    </source>
</reference>
<dbReference type="Gene3D" id="1.20.200.10">
    <property type="entry name" value="Fumarase/aspartase (Central domain)"/>
    <property type="match status" value="1"/>
</dbReference>
<comment type="catalytic activity">
    <reaction evidence="2">
        <text>N(6)-(1,2-dicarboxyethyl)-AMP = fumarate + AMP</text>
        <dbReference type="Rhea" id="RHEA:16853"/>
        <dbReference type="ChEBI" id="CHEBI:29806"/>
        <dbReference type="ChEBI" id="CHEBI:57567"/>
        <dbReference type="ChEBI" id="CHEBI:456215"/>
        <dbReference type="EC" id="4.3.2.2"/>
    </reaction>
</comment>
<keyword evidence="5" id="KW-1185">Reference proteome</keyword>
<evidence type="ECO:0000256" key="1">
    <source>
        <dbReference type="ARBA" id="ARBA00023239"/>
    </source>
</evidence>
<dbReference type="Gene3D" id="1.10.275.60">
    <property type="match status" value="1"/>
</dbReference>
<feature type="domain" description="Adenylosuccinate lyase C-terminal" evidence="3">
    <location>
        <begin position="419"/>
        <end position="504"/>
    </location>
</feature>
<dbReference type="AlphaFoldDB" id="A0ABD3LYY6"/>
<dbReference type="SMART" id="SM00998">
    <property type="entry name" value="ADSL_C"/>
    <property type="match status" value="1"/>
</dbReference>
<comment type="pathway">
    <text evidence="2">Purine metabolism; AMP biosynthesis via de novo pathway; AMP from IMP: step 2/2.</text>
</comment>
<proteinExistence type="inferred from homology"/>
<accession>A0ABD3LYY6</accession>
<dbReference type="PROSITE" id="PS00163">
    <property type="entry name" value="FUMARATE_LYASES"/>
    <property type="match status" value="1"/>
</dbReference>
<dbReference type="Gene3D" id="1.10.40.30">
    <property type="entry name" value="Fumarase/aspartase (C-terminal domain)"/>
    <property type="match status" value="1"/>
</dbReference>
<name>A0ABD3LYY6_9STRA</name>
<dbReference type="PRINTS" id="PR00149">
    <property type="entry name" value="FUMRATELYASE"/>
</dbReference>
<keyword evidence="1 2" id="KW-0456">Lyase</keyword>
<dbReference type="GO" id="GO:0016829">
    <property type="term" value="F:lyase activity"/>
    <property type="evidence" value="ECO:0007669"/>
    <property type="project" value="UniProtKB-KW"/>
</dbReference>
<dbReference type="InterPro" id="IPR019468">
    <property type="entry name" value="AdenyloSucc_lyase_C"/>
</dbReference>
<gene>
    <name evidence="4" type="ORF">ACHAWU_007022</name>
</gene>
<comment type="pathway">
    <text evidence="2">Purine metabolism; IMP biosynthesis via de novo pathway; 5-amino-1-(5-phospho-D-ribosyl)imidazole-4-carboxamide from 5-amino-1-(5-phospho-D-ribosyl)imidazole-4-carboxylate: step 2/2.</text>
</comment>
<dbReference type="InterPro" id="IPR008948">
    <property type="entry name" value="L-Aspartase-like"/>
</dbReference>
<dbReference type="EMBL" id="JALLBG020000280">
    <property type="protein sequence ID" value="KAL3756995.1"/>
    <property type="molecule type" value="Genomic_DNA"/>
</dbReference>
<comment type="caution">
    <text evidence="4">The sequence shown here is derived from an EMBL/GenBank/DDBJ whole genome shotgun (WGS) entry which is preliminary data.</text>
</comment>
<dbReference type="InterPro" id="IPR020557">
    <property type="entry name" value="Fumarate_lyase_CS"/>
</dbReference>
<comment type="catalytic activity">
    <reaction evidence="2">
        <text>(2S)-2-[5-amino-1-(5-phospho-beta-D-ribosyl)imidazole-4-carboxamido]succinate = 5-amino-1-(5-phospho-beta-D-ribosyl)imidazole-4-carboxamide + fumarate</text>
        <dbReference type="Rhea" id="RHEA:23920"/>
        <dbReference type="ChEBI" id="CHEBI:29806"/>
        <dbReference type="ChEBI" id="CHEBI:58443"/>
        <dbReference type="ChEBI" id="CHEBI:58475"/>
        <dbReference type="EC" id="4.3.2.2"/>
    </reaction>
</comment>
<dbReference type="EC" id="4.3.2.2" evidence="2"/>
<evidence type="ECO:0000259" key="3">
    <source>
        <dbReference type="SMART" id="SM00998"/>
    </source>
</evidence>
<dbReference type="CDD" id="cd03302">
    <property type="entry name" value="Adenylsuccinate_lyase_2"/>
    <property type="match status" value="1"/>
</dbReference>
<dbReference type="Proteomes" id="UP001530293">
    <property type="component" value="Unassembled WGS sequence"/>
</dbReference>
<dbReference type="Pfam" id="PF10397">
    <property type="entry name" value="ADSL_C"/>
    <property type="match status" value="1"/>
</dbReference>
<dbReference type="InterPro" id="IPR022761">
    <property type="entry name" value="Fumarate_lyase_N"/>
</dbReference>
<sequence>MNNDELPLSFEFDKYVNLNSFVNTPPPSGGGRDDVNPSLKDHLRYEHPLVQRYATAEMSSIFSPASKFTLWRKLWLALSSSQMELGLSNISASQLHEMASQLHNIDFTKANDYEKKFRHDVMAHVHTFGEVAPSAAPILHLGATSCYVGDNADILQMKLGLQLVKSKLIKVLSVLSTFAEQYKDVPTLGYTHYQPAQLTTVGKRCTLWMHDFLLDYHRVVHELENLPLRGVKGTTGTQASFLELFEGDHAKVRELETLVAKKLGFYDEATGKPRVVAVSGQTYTRKIDYHILSLLSAISQSAYKMCGDLRLLSNLKEIEEPFDDKGGQVGSSAMPYKRNPMRSERACSLARYVMSLPINGAHTTATQWLERTLDDSAVRRIVLPEAFLGVDVILNLVINIGSGLVVWPNVIHKHVMEELPFMATEVILMECVKAGGDRQELHEAMRVHSFEAGRVVKGQGLANDLLVRIGNDPLFAAVHGEKLMNLVNPTLFVGRAVEQTSEFLKEEVMPVLEEEKELLAKEIVDGVNV</sequence>
<comment type="similarity">
    <text evidence="2">Belongs to the lyase 1 family. Adenylosuccinate lyase subfamily.</text>
</comment>
<dbReference type="PANTHER" id="PTHR43172">
    <property type="entry name" value="ADENYLOSUCCINATE LYASE"/>
    <property type="match status" value="1"/>
</dbReference>
<protein>
    <recommendedName>
        <fullName evidence="2">Adenylosuccinate lyase</fullName>
        <shortName evidence="2">ASL</shortName>
        <ecNumber evidence="2">4.3.2.2</ecNumber>
    </recommendedName>
    <alternativeName>
        <fullName evidence="2">Adenylosuccinase</fullName>
    </alternativeName>
</protein>
<dbReference type="SUPFAM" id="SSF48557">
    <property type="entry name" value="L-aspartase-like"/>
    <property type="match status" value="1"/>
</dbReference>
<dbReference type="GO" id="GO:0009152">
    <property type="term" value="P:purine ribonucleotide biosynthetic process"/>
    <property type="evidence" value="ECO:0007669"/>
    <property type="project" value="UniProtKB-ARBA"/>
</dbReference>
<evidence type="ECO:0000256" key="2">
    <source>
        <dbReference type="RuleBase" id="RU361172"/>
    </source>
</evidence>
<dbReference type="GO" id="GO:0009168">
    <property type="term" value="P:purine ribonucleoside monophosphate biosynthetic process"/>
    <property type="evidence" value="ECO:0007669"/>
    <property type="project" value="UniProtKB-ARBA"/>
</dbReference>